<evidence type="ECO:0000313" key="2">
    <source>
        <dbReference type="EMBL" id="RCN36060.1"/>
    </source>
</evidence>
<evidence type="ECO:0000256" key="1">
    <source>
        <dbReference type="SAM" id="MobiDB-lite"/>
    </source>
</evidence>
<feature type="compositionally biased region" description="Acidic residues" evidence="1">
    <location>
        <begin position="74"/>
        <end position="86"/>
    </location>
</feature>
<feature type="region of interest" description="Disordered" evidence="1">
    <location>
        <begin position="67"/>
        <end position="166"/>
    </location>
</feature>
<dbReference type="EMBL" id="JOJR01000595">
    <property type="protein sequence ID" value="RCN36060.1"/>
    <property type="molecule type" value="Genomic_DNA"/>
</dbReference>
<comment type="caution">
    <text evidence="2">The sequence shown here is derived from an EMBL/GenBank/DDBJ whole genome shotgun (WGS) entry which is preliminary data.</text>
</comment>
<keyword evidence="3" id="KW-1185">Reference proteome</keyword>
<feature type="compositionally biased region" description="Acidic residues" evidence="1">
    <location>
        <begin position="104"/>
        <end position="113"/>
    </location>
</feature>
<evidence type="ECO:0000313" key="3">
    <source>
        <dbReference type="Proteomes" id="UP000252519"/>
    </source>
</evidence>
<name>A0A368FZ73_ANCCA</name>
<feature type="compositionally biased region" description="Acidic residues" evidence="1">
    <location>
        <begin position="232"/>
        <end position="246"/>
    </location>
</feature>
<protein>
    <submittedName>
        <fullName evidence="2">Uncharacterized protein</fullName>
    </submittedName>
</protein>
<dbReference type="STRING" id="29170.A0A368FZ73"/>
<feature type="compositionally biased region" description="Basic and acidic residues" evidence="1">
    <location>
        <begin position="114"/>
        <end position="142"/>
    </location>
</feature>
<proteinExistence type="predicted"/>
<gene>
    <name evidence="2" type="ORF">ANCCAN_18069</name>
</gene>
<feature type="compositionally biased region" description="Low complexity" evidence="1">
    <location>
        <begin position="173"/>
        <end position="185"/>
    </location>
</feature>
<feature type="compositionally biased region" description="Basic residues" evidence="1">
    <location>
        <begin position="150"/>
        <end position="159"/>
    </location>
</feature>
<dbReference type="AlphaFoldDB" id="A0A368FZ73"/>
<feature type="region of interest" description="Disordered" evidence="1">
    <location>
        <begin position="214"/>
        <end position="246"/>
    </location>
</feature>
<sequence>MPPKKGGGKKNKNDEWQVFNHVCRSMLVYFPVLNTDLLTSRYQGASGRKQECKRRDDEAAERKLASLMAKKEEEEVDWDDESDDEPALPVKPAAGKKAAFAMLMDDDDDDDDAKSDSDTERVEKVEEKKPEKQEKKPEKKVEAPAQTKQDKKKGKKGKKGKQEEDDDLDAILADLELNDKAPAAGKGKRRAVRRMNQSLQLLLKIVRRQHLPPQIPLQLRLPQEPKEQAGGDADEGEGEEDDASKD</sequence>
<dbReference type="Proteomes" id="UP000252519">
    <property type="component" value="Unassembled WGS sequence"/>
</dbReference>
<dbReference type="OrthoDB" id="5909021at2759"/>
<feature type="region of interest" description="Disordered" evidence="1">
    <location>
        <begin position="173"/>
        <end position="192"/>
    </location>
</feature>
<feature type="non-terminal residue" evidence="2">
    <location>
        <position position="246"/>
    </location>
</feature>
<organism evidence="2 3">
    <name type="scientific">Ancylostoma caninum</name>
    <name type="common">Dog hookworm</name>
    <dbReference type="NCBI Taxonomy" id="29170"/>
    <lineage>
        <taxon>Eukaryota</taxon>
        <taxon>Metazoa</taxon>
        <taxon>Ecdysozoa</taxon>
        <taxon>Nematoda</taxon>
        <taxon>Chromadorea</taxon>
        <taxon>Rhabditida</taxon>
        <taxon>Rhabditina</taxon>
        <taxon>Rhabditomorpha</taxon>
        <taxon>Strongyloidea</taxon>
        <taxon>Ancylostomatidae</taxon>
        <taxon>Ancylostomatinae</taxon>
        <taxon>Ancylostoma</taxon>
    </lineage>
</organism>
<accession>A0A368FZ73</accession>
<reference evidence="2 3" key="1">
    <citation type="submission" date="2014-10" db="EMBL/GenBank/DDBJ databases">
        <title>Draft genome of the hookworm Ancylostoma caninum.</title>
        <authorList>
            <person name="Mitreva M."/>
        </authorList>
    </citation>
    <scope>NUCLEOTIDE SEQUENCE [LARGE SCALE GENOMIC DNA]</scope>
    <source>
        <strain evidence="2 3">Baltimore</strain>
    </source>
</reference>